<evidence type="ECO:0000256" key="1">
    <source>
        <dbReference type="ARBA" id="ARBA00023125"/>
    </source>
</evidence>
<protein>
    <submittedName>
        <fullName evidence="3">Cupin domain-containing protein</fullName>
    </submittedName>
</protein>
<dbReference type="GO" id="GO:0003677">
    <property type="term" value="F:DNA binding"/>
    <property type="evidence" value="ECO:0007669"/>
    <property type="project" value="UniProtKB-KW"/>
</dbReference>
<keyword evidence="1" id="KW-0238">DNA-binding</keyword>
<dbReference type="Pfam" id="PF02311">
    <property type="entry name" value="AraC_binding"/>
    <property type="match status" value="1"/>
</dbReference>
<dbReference type="EMBL" id="DXGE01000001">
    <property type="protein sequence ID" value="HIW84891.1"/>
    <property type="molecule type" value="Genomic_DNA"/>
</dbReference>
<dbReference type="InterPro" id="IPR003313">
    <property type="entry name" value="AraC-bd"/>
</dbReference>
<reference evidence="3" key="2">
    <citation type="submission" date="2021-04" db="EMBL/GenBank/DDBJ databases">
        <authorList>
            <person name="Gilroy R."/>
        </authorList>
    </citation>
    <scope>NUCLEOTIDE SEQUENCE</scope>
    <source>
        <strain evidence="3">421</strain>
    </source>
</reference>
<dbReference type="Gene3D" id="1.10.10.60">
    <property type="entry name" value="Homeodomain-like"/>
    <property type="match status" value="1"/>
</dbReference>
<dbReference type="Gene3D" id="2.60.120.10">
    <property type="entry name" value="Jelly Rolls"/>
    <property type="match status" value="1"/>
</dbReference>
<dbReference type="PANTHER" id="PTHR43280">
    <property type="entry name" value="ARAC-FAMILY TRANSCRIPTIONAL REGULATOR"/>
    <property type="match status" value="1"/>
</dbReference>
<evidence type="ECO:0000313" key="4">
    <source>
        <dbReference type="Proteomes" id="UP000824205"/>
    </source>
</evidence>
<comment type="caution">
    <text evidence="3">The sequence shown here is derived from an EMBL/GenBank/DDBJ whole genome shotgun (WGS) entry which is preliminary data.</text>
</comment>
<name>A0A9D1RAS5_9FIRM</name>
<dbReference type="SUPFAM" id="SSF51215">
    <property type="entry name" value="Regulatory protein AraC"/>
    <property type="match status" value="1"/>
</dbReference>
<gene>
    <name evidence="3" type="ORF">IAA48_00180</name>
</gene>
<dbReference type="AlphaFoldDB" id="A0A9D1RAS5"/>
<dbReference type="Proteomes" id="UP000824205">
    <property type="component" value="Unassembled WGS sequence"/>
</dbReference>
<organism evidence="3 4">
    <name type="scientific">Candidatus Eubacterium faecipullorum</name>
    <dbReference type="NCBI Taxonomy" id="2838571"/>
    <lineage>
        <taxon>Bacteria</taxon>
        <taxon>Bacillati</taxon>
        <taxon>Bacillota</taxon>
        <taxon>Clostridia</taxon>
        <taxon>Eubacteriales</taxon>
        <taxon>Eubacteriaceae</taxon>
        <taxon>Eubacterium</taxon>
    </lineage>
</organism>
<dbReference type="GO" id="GO:0006355">
    <property type="term" value="P:regulation of DNA-templated transcription"/>
    <property type="evidence" value="ECO:0007669"/>
    <property type="project" value="InterPro"/>
</dbReference>
<dbReference type="PANTHER" id="PTHR43280:SF2">
    <property type="entry name" value="HTH-TYPE TRANSCRIPTIONAL REGULATOR EXSA"/>
    <property type="match status" value="1"/>
</dbReference>
<dbReference type="InterPro" id="IPR014710">
    <property type="entry name" value="RmlC-like_jellyroll"/>
</dbReference>
<reference evidence="3" key="1">
    <citation type="journal article" date="2021" name="PeerJ">
        <title>Extensive microbial diversity within the chicken gut microbiome revealed by metagenomics and culture.</title>
        <authorList>
            <person name="Gilroy R."/>
            <person name="Ravi A."/>
            <person name="Getino M."/>
            <person name="Pursley I."/>
            <person name="Horton D.L."/>
            <person name="Alikhan N.F."/>
            <person name="Baker D."/>
            <person name="Gharbi K."/>
            <person name="Hall N."/>
            <person name="Watson M."/>
            <person name="Adriaenssens E.M."/>
            <person name="Foster-Nyarko E."/>
            <person name="Jarju S."/>
            <person name="Secka A."/>
            <person name="Antonio M."/>
            <person name="Oren A."/>
            <person name="Chaudhuri R.R."/>
            <person name="La Ragione R."/>
            <person name="Hildebrand F."/>
            <person name="Pallen M.J."/>
        </authorList>
    </citation>
    <scope>NUCLEOTIDE SEQUENCE</scope>
    <source>
        <strain evidence="3">421</strain>
    </source>
</reference>
<evidence type="ECO:0000259" key="2">
    <source>
        <dbReference type="Pfam" id="PF02311"/>
    </source>
</evidence>
<proteinExistence type="predicted"/>
<evidence type="ECO:0000313" key="3">
    <source>
        <dbReference type="EMBL" id="HIW84891.1"/>
    </source>
</evidence>
<accession>A0A9D1RAS5</accession>
<feature type="domain" description="AraC-type arabinose-binding/dimerisation" evidence="2">
    <location>
        <begin position="23"/>
        <end position="89"/>
    </location>
</feature>
<dbReference type="CDD" id="cd02208">
    <property type="entry name" value="cupin_RmlC-like"/>
    <property type="match status" value="1"/>
</dbReference>
<dbReference type="InterPro" id="IPR037923">
    <property type="entry name" value="HTH-like"/>
</dbReference>
<sequence length="223" mass="25829">MINFEWGGVHFSLVKCGAGVLTEAIPMHCHSQNSYELHFILSGQGTLLIDSGEYKMRAGNFFVTGPNVNHSQIPDQNDPVEDIYIYLQRKRAVQPDKEAKLFLETHFFYHQEFENACAAQIVREFKGSLPGREYAAAGLMINLLTRIARLYAPSDSVAKRQLENLNDMRFYIIENMFLYSRDFTLKELSQSLGLCERQTQRLLKKYYGKTFREKKRENQQNPS</sequence>